<dbReference type="Proteomes" id="UP000741863">
    <property type="component" value="Unassembled WGS sequence"/>
</dbReference>
<comment type="caution">
    <text evidence="3">The sequence shown here is derived from an EMBL/GenBank/DDBJ whole genome shotgun (WGS) entry which is preliminary data.</text>
</comment>
<feature type="domain" description="Metallo-beta-lactamase" evidence="2">
    <location>
        <begin position="26"/>
        <end position="217"/>
    </location>
</feature>
<dbReference type="InterPro" id="IPR050855">
    <property type="entry name" value="NDM-1-like"/>
</dbReference>
<dbReference type="InterPro" id="IPR001279">
    <property type="entry name" value="Metallo-B-lactamas"/>
</dbReference>
<sequence length="259" mass="29219">MHDLWFSVQELHPNTYAISEYGHWEKVHSFLLIGERRASLIDTGLGIDSIKRMTDQLTDLPIDVITTHVHVDHIGGHGEFERLYVHSEEADWLEEGIKGLTLDQIRKDIGRDLTKSPPPSFNPDTYTPFTGKPTGLLEHKDRLDLGGRTLVVHHTPGHSPGHLVVEDLTNGLLFTGDLLYIESPIYAFYPTTDPVKLLDSLAYVSRIPNINNVYGSHNTLSIPNNIWTDVTEAVRDLREKDLAHFGTGVHTYGLVEIRF</sequence>
<protein>
    <submittedName>
        <fullName evidence="3">Glyoxylase-like metal-dependent hydrolase (Beta-lactamase superfamily II)</fullName>
    </submittedName>
</protein>
<accession>A0ABS2PC34</accession>
<dbReference type="Pfam" id="PF00753">
    <property type="entry name" value="Lactamase_B"/>
    <property type="match status" value="1"/>
</dbReference>
<evidence type="ECO:0000313" key="4">
    <source>
        <dbReference type="Proteomes" id="UP000741863"/>
    </source>
</evidence>
<dbReference type="SMART" id="SM00849">
    <property type="entry name" value="Lactamase_B"/>
    <property type="match status" value="1"/>
</dbReference>
<name>A0ABS2PC34_9BACL</name>
<dbReference type="SUPFAM" id="SSF56281">
    <property type="entry name" value="Metallo-hydrolase/oxidoreductase"/>
    <property type="match status" value="1"/>
</dbReference>
<evidence type="ECO:0000259" key="2">
    <source>
        <dbReference type="SMART" id="SM00849"/>
    </source>
</evidence>
<dbReference type="PANTHER" id="PTHR42951:SF4">
    <property type="entry name" value="ACYL-COENZYME A THIOESTERASE MBLAC2"/>
    <property type="match status" value="1"/>
</dbReference>
<organism evidence="3 4">
    <name type="scientific">Geomicrobium sediminis</name>
    <dbReference type="NCBI Taxonomy" id="1347788"/>
    <lineage>
        <taxon>Bacteria</taxon>
        <taxon>Bacillati</taxon>
        <taxon>Bacillota</taxon>
        <taxon>Bacilli</taxon>
        <taxon>Bacillales</taxon>
        <taxon>Geomicrobium</taxon>
    </lineage>
</organism>
<evidence type="ECO:0000256" key="1">
    <source>
        <dbReference type="SAM" id="MobiDB-lite"/>
    </source>
</evidence>
<proteinExistence type="predicted"/>
<dbReference type="InterPro" id="IPR036866">
    <property type="entry name" value="RibonucZ/Hydroxyglut_hydro"/>
</dbReference>
<dbReference type="PANTHER" id="PTHR42951">
    <property type="entry name" value="METALLO-BETA-LACTAMASE DOMAIN-CONTAINING"/>
    <property type="match status" value="1"/>
</dbReference>
<dbReference type="EMBL" id="JAFBEC010000005">
    <property type="protein sequence ID" value="MBM7633005.1"/>
    <property type="molecule type" value="Genomic_DNA"/>
</dbReference>
<feature type="region of interest" description="Disordered" evidence="1">
    <location>
        <begin position="112"/>
        <end position="133"/>
    </location>
</feature>
<keyword evidence="4" id="KW-1185">Reference proteome</keyword>
<gene>
    <name evidence="3" type="ORF">JOD17_002099</name>
</gene>
<evidence type="ECO:0000313" key="3">
    <source>
        <dbReference type="EMBL" id="MBM7633005.1"/>
    </source>
</evidence>
<reference evidence="3 4" key="1">
    <citation type="submission" date="2021-01" db="EMBL/GenBank/DDBJ databases">
        <title>Genomic Encyclopedia of Type Strains, Phase IV (KMG-IV): sequencing the most valuable type-strain genomes for metagenomic binning, comparative biology and taxonomic classification.</title>
        <authorList>
            <person name="Goeker M."/>
        </authorList>
    </citation>
    <scope>NUCLEOTIDE SEQUENCE [LARGE SCALE GENOMIC DNA]</scope>
    <source>
        <strain evidence="3 4">DSM 25540</strain>
    </source>
</reference>
<dbReference type="Gene3D" id="3.60.15.10">
    <property type="entry name" value="Ribonuclease Z/Hydroxyacylglutathione hydrolase-like"/>
    <property type="match status" value="1"/>
</dbReference>
<dbReference type="RefSeq" id="WP_204697496.1">
    <property type="nucleotide sequence ID" value="NZ_JAFBEC010000005.1"/>
</dbReference>